<protein>
    <submittedName>
        <fullName evidence="1">Uncharacterized protein</fullName>
    </submittedName>
</protein>
<gene>
    <name evidence="1" type="ORF">ILUMI_09978</name>
</gene>
<evidence type="ECO:0000313" key="2">
    <source>
        <dbReference type="Proteomes" id="UP000801492"/>
    </source>
</evidence>
<keyword evidence="2" id="KW-1185">Reference proteome</keyword>
<dbReference type="EMBL" id="VTPC01005299">
    <property type="protein sequence ID" value="KAF2896197.1"/>
    <property type="molecule type" value="Genomic_DNA"/>
</dbReference>
<organism evidence="1 2">
    <name type="scientific">Ignelater luminosus</name>
    <name type="common">Cucubano</name>
    <name type="synonym">Pyrophorus luminosus</name>
    <dbReference type="NCBI Taxonomy" id="2038154"/>
    <lineage>
        <taxon>Eukaryota</taxon>
        <taxon>Metazoa</taxon>
        <taxon>Ecdysozoa</taxon>
        <taxon>Arthropoda</taxon>
        <taxon>Hexapoda</taxon>
        <taxon>Insecta</taxon>
        <taxon>Pterygota</taxon>
        <taxon>Neoptera</taxon>
        <taxon>Endopterygota</taxon>
        <taxon>Coleoptera</taxon>
        <taxon>Polyphaga</taxon>
        <taxon>Elateriformia</taxon>
        <taxon>Elateroidea</taxon>
        <taxon>Elateridae</taxon>
        <taxon>Agrypninae</taxon>
        <taxon>Pyrophorini</taxon>
        <taxon>Ignelater</taxon>
    </lineage>
</organism>
<dbReference type="AlphaFoldDB" id="A0A8K0D4S4"/>
<comment type="caution">
    <text evidence="1">The sequence shown here is derived from an EMBL/GenBank/DDBJ whole genome shotgun (WGS) entry which is preliminary data.</text>
</comment>
<dbReference type="OrthoDB" id="6780039at2759"/>
<reference evidence="1" key="1">
    <citation type="submission" date="2019-08" db="EMBL/GenBank/DDBJ databases">
        <title>The genome of the North American firefly Photinus pyralis.</title>
        <authorList>
            <consortium name="Photinus pyralis genome working group"/>
            <person name="Fallon T.R."/>
            <person name="Sander Lower S.E."/>
            <person name="Weng J.-K."/>
        </authorList>
    </citation>
    <scope>NUCLEOTIDE SEQUENCE</scope>
    <source>
        <strain evidence="1">TRF0915ILg1</strain>
        <tissue evidence="1">Whole body</tissue>
    </source>
</reference>
<sequence>MFGKHERLKAIADVFYDAPSTPKVSRAGEQMFLRLYQAREHDMNSHGYSAFLKSANKVKPDLPSLPSTKGSAQQHAFGMFLQVQHGWTTTCHLKSGGGYEGTCANEIPPEDKEVDVEFLPEEN</sequence>
<name>A0A8K0D4S4_IGNLU</name>
<dbReference type="Proteomes" id="UP000801492">
    <property type="component" value="Unassembled WGS sequence"/>
</dbReference>
<accession>A0A8K0D4S4</accession>
<evidence type="ECO:0000313" key="1">
    <source>
        <dbReference type="EMBL" id="KAF2896197.1"/>
    </source>
</evidence>
<proteinExistence type="predicted"/>